<evidence type="ECO:0000313" key="2">
    <source>
        <dbReference type="Proteomes" id="UP000789366"/>
    </source>
</evidence>
<comment type="caution">
    <text evidence="1">The sequence shown here is derived from an EMBL/GenBank/DDBJ whole genome shotgun (WGS) entry which is preliminary data.</text>
</comment>
<proteinExistence type="predicted"/>
<reference evidence="1" key="1">
    <citation type="submission" date="2021-06" db="EMBL/GenBank/DDBJ databases">
        <authorList>
            <person name="Kallberg Y."/>
            <person name="Tangrot J."/>
            <person name="Rosling A."/>
        </authorList>
    </citation>
    <scope>NUCLEOTIDE SEQUENCE</scope>
    <source>
        <strain evidence="1">28 12/20/2015</strain>
    </source>
</reference>
<evidence type="ECO:0000313" key="1">
    <source>
        <dbReference type="EMBL" id="CAG8576112.1"/>
    </source>
</evidence>
<sequence length="246" mass="28536">MKRSACKIFFLEVYVSEEEEEEDVNNLQKEFEKKINAYVDSDVDTDVDAYMNMDSDAYTEVDAYMEVDADMDVDADMNMDADTDAYTDLRVDANANTDTDGESIDNNEIFNDTFVDWDLAIEHIEKHDIENGFEVVKCRLQKNKRNEVVHRTFECKKSRKYYSQKKADMEDNHERETKNIQSIGSKFQRLSSEMLEEVKFFTNIGCGTGPIICGLQECFPDATDAAVTYEKLMQLQREEHGWFIDA</sequence>
<dbReference type="EMBL" id="CAJVPW010007028">
    <property type="protein sequence ID" value="CAG8576112.1"/>
    <property type="molecule type" value="Genomic_DNA"/>
</dbReference>
<accession>A0ACA9M9N7</accession>
<gene>
    <name evidence="1" type="ORF">SPELUC_LOCUS6179</name>
</gene>
<organism evidence="1 2">
    <name type="scientific">Cetraspora pellucida</name>
    <dbReference type="NCBI Taxonomy" id="1433469"/>
    <lineage>
        <taxon>Eukaryota</taxon>
        <taxon>Fungi</taxon>
        <taxon>Fungi incertae sedis</taxon>
        <taxon>Mucoromycota</taxon>
        <taxon>Glomeromycotina</taxon>
        <taxon>Glomeromycetes</taxon>
        <taxon>Diversisporales</taxon>
        <taxon>Gigasporaceae</taxon>
        <taxon>Cetraspora</taxon>
    </lineage>
</organism>
<feature type="non-terminal residue" evidence="1">
    <location>
        <position position="246"/>
    </location>
</feature>
<dbReference type="Proteomes" id="UP000789366">
    <property type="component" value="Unassembled WGS sequence"/>
</dbReference>
<protein>
    <submittedName>
        <fullName evidence="1">10662_t:CDS:1</fullName>
    </submittedName>
</protein>
<keyword evidence="2" id="KW-1185">Reference proteome</keyword>
<name>A0ACA9M9N7_9GLOM</name>